<sequence length="100" mass="11193">MMGRLVHYAADALMVSTIIAGVKRSSGVTIDTTRVSEPNVRNALQYYLAAGEYVFDKTLSIAQSSQYFRPAEPVNPLSLFNQEALTSLRQYSHPEAQPRW</sequence>
<evidence type="ECO:0008006" key="3">
    <source>
        <dbReference type="Google" id="ProtNLM"/>
    </source>
</evidence>
<dbReference type="VEuPathDB" id="FungiDB:DNF11_4001"/>
<evidence type="ECO:0000313" key="1">
    <source>
        <dbReference type="EMBL" id="AYO44951.1"/>
    </source>
</evidence>
<protein>
    <recommendedName>
        <fullName evidence="3">DUF1748-domain-containing protein</fullName>
    </recommendedName>
</protein>
<name>A0A3G2SA18_MALR7</name>
<dbReference type="GO" id="GO:0005737">
    <property type="term" value="C:cytoplasm"/>
    <property type="evidence" value="ECO:0007669"/>
    <property type="project" value="TreeGrafter"/>
</dbReference>
<reference evidence="1 2" key="1">
    <citation type="submission" date="2018-10" db="EMBL/GenBank/DDBJ databases">
        <title>Complete genome sequence of Malassezia restricta CBS 7877.</title>
        <authorList>
            <person name="Morand S.C."/>
            <person name="Bertignac M."/>
            <person name="Iltis A."/>
            <person name="Kolder I."/>
            <person name="Pirovano W."/>
            <person name="Jourdain R."/>
            <person name="Clavaud C."/>
        </authorList>
    </citation>
    <scope>NUCLEOTIDE SEQUENCE [LARGE SCALE GENOMIC DNA]</scope>
    <source>
        <strain evidence="1 2">CBS 7877</strain>
    </source>
</reference>
<gene>
    <name evidence="1" type="ORF">DNF11_4001</name>
</gene>
<organism evidence="1 2">
    <name type="scientific">Malassezia restricta (strain ATCC 96810 / NBRC 103918 / CBS 7877)</name>
    <name type="common">Seborrheic dermatitis infection agent</name>
    <dbReference type="NCBI Taxonomy" id="425264"/>
    <lineage>
        <taxon>Eukaryota</taxon>
        <taxon>Fungi</taxon>
        <taxon>Dikarya</taxon>
        <taxon>Basidiomycota</taxon>
        <taxon>Ustilaginomycotina</taxon>
        <taxon>Malasseziomycetes</taxon>
        <taxon>Malasseziales</taxon>
        <taxon>Malasseziaceae</taxon>
        <taxon>Malassezia</taxon>
    </lineage>
</organism>
<dbReference type="AlphaFoldDB" id="A0A3G2SA18"/>
<dbReference type="Proteomes" id="UP000269793">
    <property type="component" value="Chromosome IX"/>
</dbReference>
<dbReference type="EMBL" id="CP033156">
    <property type="protein sequence ID" value="AYO44951.1"/>
    <property type="molecule type" value="Genomic_DNA"/>
</dbReference>
<dbReference type="OrthoDB" id="16824at2759"/>
<keyword evidence="2" id="KW-1185">Reference proteome</keyword>
<evidence type="ECO:0000313" key="2">
    <source>
        <dbReference type="Proteomes" id="UP000269793"/>
    </source>
</evidence>
<accession>A0A3G2SA18</accession>
<dbReference type="InterPro" id="IPR013726">
    <property type="entry name" value="Mitofissin"/>
</dbReference>
<dbReference type="PANTHER" id="PTHR28075:SF3">
    <property type="entry name" value="DUF1748-DOMAIN-CONTAINING PROTEIN"/>
    <property type="match status" value="1"/>
</dbReference>
<proteinExistence type="predicted"/>
<dbReference type="Pfam" id="PF08520">
    <property type="entry name" value="Mitofissin"/>
    <property type="match status" value="1"/>
</dbReference>
<dbReference type="PANTHER" id="PTHR28075">
    <property type="entry name" value="CHROMOSOME 16, WHOLE GENOME SHOTGUN SEQUENCE"/>
    <property type="match status" value="1"/>
</dbReference>